<dbReference type="Gene3D" id="3.40.50.10330">
    <property type="entry name" value="Probable inorganic polyphosphate/atp-NAD kinase, domain 1"/>
    <property type="match status" value="1"/>
</dbReference>
<name>A0A9P4IU56_9PEZI</name>
<proteinExistence type="predicted"/>
<sequence length="466" mass="51424">MSWDGRSGSWTIFGDDKPTLQFTSERQEEQKAGPRIPTASIVGTWPVENSSGQFVLIHVQHREDFTDPSDSPIFVQYARVTGLPTEIIQQYLIKPQDCALLSGVEGTAETRPEISVIISTESGAKQASGFFKRGLKSVLETLGVYSHCKIYVTESEQSITGFARSIFAPKSLEGIKQTVILLSGDGGTIDLVNVLAEEVKGRQHAPVTLIPLPLGSGNALSNSYKYNQDDTMGLSTLVRGRRRTLPIFRVAFSSGARLVANQGREEHELPLYDGQPSMYGVVVCSWGLHASLVADSDTAHYRQFGSARFQMVAKQLMFPEDGSPMHEYTGRVSFLKGDGGEKTVLERNSHSYVLATLVSNLEKTFCISPDSKALDGELRLVELPAMAGEELTTVMMAAYNDGQHVHNKRVGYHTIDRLEIAFEEEDEKWRRVCIDGKIVKIDKGGYLRLTKEGDGLVNLVCLQTKE</sequence>
<dbReference type="PANTHER" id="PTHR12358:SF108">
    <property type="entry name" value="DAGKC DOMAIN-CONTAINING PROTEIN"/>
    <property type="match status" value="1"/>
</dbReference>
<organism evidence="2 3">
    <name type="scientific">Myriangium duriaei CBS 260.36</name>
    <dbReference type="NCBI Taxonomy" id="1168546"/>
    <lineage>
        <taxon>Eukaryota</taxon>
        <taxon>Fungi</taxon>
        <taxon>Dikarya</taxon>
        <taxon>Ascomycota</taxon>
        <taxon>Pezizomycotina</taxon>
        <taxon>Dothideomycetes</taxon>
        <taxon>Dothideomycetidae</taxon>
        <taxon>Myriangiales</taxon>
        <taxon>Myriangiaceae</taxon>
        <taxon>Myriangium</taxon>
    </lineage>
</organism>
<evidence type="ECO:0000313" key="2">
    <source>
        <dbReference type="EMBL" id="KAF2147820.1"/>
    </source>
</evidence>
<dbReference type="Pfam" id="PF00781">
    <property type="entry name" value="DAGK_cat"/>
    <property type="match status" value="1"/>
</dbReference>
<dbReference type="InterPro" id="IPR001206">
    <property type="entry name" value="Diacylglycerol_kinase_cat_dom"/>
</dbReference>
<dbReference type="OrthoDB" id="3853857at2759"/>
<dbReference type="GO" id="GO:0005737">
    <property type="term" value="C:cytoplasm"/>
    <property type="evidence" value="ECO:0007669"/>
    <property type="project" value="TreeGrafter"/>
</dbReference>
<accession>A0A9P4IU56</accession>
<dbReference type="InterPro" id="IPR017438">
    <property type="entry name" value="ATP-NAD_kinase_N"/>
</dbReference>
<evidence type="ECO:0000313" key="3">
    <source>
        <dbReference type="Proteomes" id="UP000799439"/>
    </source>
</evidence>
<dbReference type="Gene3D" id="2.60.200.40">
    <property type="match status" value="2"/>
</dbReference>
<keyword evidence="3" id="KW-1185">Reference proteome</keyword>
<dbReference type="GO" id="GO:0001727">
    <property type="term" value="F:lipid kinase activity"/>
    <property type="evidence" value="ECO:0007669"/>
    <property type="project" value="TreeGrafter"/>
</dbReference>
<gene>
    <name evidence="2" type="ORF">K461DRAFT_263383</name>
</gene>
<dbReference type="EMBL" id="ML996095">
    <property type="protein sequence ID" value="KAF2147820.1"/>
    <property type="molecule type" value="Genomic_DNA"/>
</dbReference>
<dbReference type="GO" id="GO:0046512">
    <property type="term" value="P:sphingosine biosynthetic process"/>
    <property type="evidence" value="ECO:0007669"/>
    <property type="project" value="TreeGrafter"/>
</dbReference>
<dbReference type="GO" id="GO:0016020">
    <property type="term" value="C:membrane"/>
    <property type="evidence" value="ECO:0007669"/>
    <property type="project" value="TreeGrafter"/>
</dbReference>
<reference evidence="2" key="1">
    <citation type="journal article" date="2020" name="Stud. Mycol.">
        <title>101 Dothideomycetes genomes: a test case for predicting lifestyles and emergence of pathogens.</title>
        <authorList>
            <person name="Haridas S."/>
            <person name="Albert R."/>
            <person name="Binder M."/>
            <person name="Bloem J."/>
            <person name="Labutti K."/>
            <person name="Salamov A."/>
            <person name="Andreopoulos B."/>
            <person name="Baker S."/>
            <person name="Barry K."/>
            <person name="Bills G."/>
            <person name="Bluhm B."/>
            <person name="Cannon C."/>
            <person name="Castanera R."/>
            <person name="Culley D."/>
            <person name="Daum C."/>
            <person name="Ezra D."/>
            <person name="Gonzalez J."/>
            <person name="Henrissat B."/>
            <person name="Kuo A."/>
            <person name="Liang C."/>
            <person name="Lipzen A."/>
            <person name="Lutzoni F."/>
            <person name="Magnuson J."/>
            <person name="Mondo S."/>
            <person name="Nolan M."/>
            <person name="Ohm R."/>
            <person name="Pangilinan J."/>
            <person name="Park H.-J."/>
            <person name="Ramirez L."/>
            <person name="Alfaro M."/>
            <person name="Sun H."/>
            <person name="Tritt A."/>
            <person name="Yoshinaga Y."/>
            <person name="Zwiers L.-H."/>
            <person name="Turgeon B."/>
            <person name="Goodwin S."/>
            <person name="Spatafora J."/>
            <person name="Crous P."/>
            <person name="Grigoriev I."/>
        </authorList>
    </citation>
    <scope>NUCLEOTIDE SEQUENCE</scope>
    <source>
        <strain evidence="2">CBS 260.36</strain>
    </source>
</reference>
<dbReference type="AlphaFoldDB" id="A0A9P4IU56"/>
<comment type="caution">
    <text evidence="2">The sequence shown here is derived from an EMBL/GenBank/DDBJ whole genome shotgun (WGS) entry which is preliminary data.</text>
</comment>
<dbReference type="InterPro" id="IPR050187">
    <property type="entry name" value="Lipid_Phosphate_FormReg"/>
</dbReference>
<protein>
    <recommendedName>
        <fullName evidence="1">DAGKc domain-containing protein</fullName>
    </recommendedName>
</protein>
<evidence type="ECO:0000259" key="1">
    <source>
        <dbReference type="Pfam" id="PF00781"/>
    </source>
</evidence>
<dbReference type="SUPFAM" id="SSF111331">
    <property type="entry name" value="NAD kinase/diacylglycerol kinase-like"/>
    <property type="match status" value="1"/>
</dbReference>
<dbReference type="PANTHER" id="PTHR12358">
    <property type="entry name" value="SPHINGOSINE KINASE"/>
    <property type="match status" value="1"/>
</dbReference>
<dbReference type="InterPro" id="IPR016064">
    <property type="entry name" value="NAD/diacylglycerol_kinase_sf"/>
</dbReference>
<dbReference type="Proteomes" id="UP000799439">
    <property type="component" value="Unassembled WGS sequence"/>
</dbReference>
<feature type="domain" description="DAGKc" evidence="1">
    <location>
        <begin position="115"/>
        <end position="249"/>
    </location>
</feature>